<evidence type="ECO:0000256" key="2">
    <source>
        <dbReference type="ARBA" id="ARBA00022692"/>
    </source>
</evidence>
<dbReference type="PANTHER" id="PTHR11662">
    <property type="entry name" value="SOLUTE CARRIER FAMILY 17"/>
    <property type="match status" value="1"/>
</dbReference>
<protein>
    <submittedName>
        <fullName evidence="7">MFS transporter</fullName>
    </submittedName>
</protein>
<dbReference type="InterPro" id="IPR011701">
    <property type="entry name" value="MFS"/>
</dbReference>
<dbReference type="InterPro" id="IPR036259">
    <property type="entry name" value="MFS_trans_sf"/>
</dbReference>
<feature type="transmembrane region" description="Helical" evidence="5">
    <location>
        <begin position="29"/>
        <end position="50"/>
    </location>
</feature>
<reference evidence="7 8" key="1">
    <citation type="submission" date="2022-01" db="EMBL/GenBank/DDBJ databases">
        <authorList>
            <person name="Won M."/>
            <person name="Kim S.-J."/>
            <person name="Kwon S.-W."/>
        </authorList>
    </citation>
    <scope>NUCLEOTIDE SEQUENCE [LARGE SCALE GENOMIC DNA]</scope>
    <source>
        <strain evidence="7 8">KCTC 23505</strain>
    </source>
</reference>
<comment type="caution">
    <text evidence="7">The sequence shown here is derived from an EMBL/GenBank/DDBJ whole genome shotgun (WGS) entry which is preliminary data.</text>
</comment>
<comment type="subcellular location">
    <subcellularLocation>
        <location evidence="1">Membrane</location>
        <topology evidence="1">Multi-pass membrane protein</topology>
    </subcellularLocation>
</comment>
<feature type="transmembrane region" description="Helical" evidence="5">
    <location>
        <begin position="369"/>
        <end position="387"/>
    </location>
</feature>
<evidence type="ECO:0000256" key="4">
    <source>
        <dbReference type="ARBA" id="ARBA00023136"/>
    </source>
</evidence>
<evidence type="ECO:0000256" key="5">
    <source>
        <dbReference type="SAM" id="Phobius"/>
    </source>
</evidence>
<gene>
    <name evidence="7" type="ORF">L2A60_14205</name>
</gene>
<keyword evidence="2 5" id="KW-0812">Transmembrane</keyword>
<evidence type="ECO:0000256" key="1">
    <source>
        <dbReference type="ARBA" id="ARBA00004141"/>
    </source>
</evidence>
<accession>A0ABS9DYR6</accession>
<dbReference type="PANTHER" id="PTHR11662:SF450">
    <property type="entry name" value="BLR1003 PROTEIN"/>
    <property type="match status" value="1"/>
</dbReference>
<dbReference type="Proteomes" id="UP001521209">
    <property type="component" value="Unassembled WGS sequence"/>
</dbReference>
<feature type="domain" description="Major facilitator superfamily (MFS) profile" evidence="6">
    <location>
        <begin position="1"/>
        <end position="392"/>
    </location>
</feature>
<feature type="transmembrane region" description="Helical" evidence="5">
    <location>
        <begin position="118"/>
        <end position="141"/>
    </location>
</feature>
<dbReference type="Pfam" id="PF07690">
    <property type="entry name" value="MFS_1"/>
    <property type="match status" value="1"/>
</dbReference>
<organism evidence="7 8">
    <name type="scientific">Acidiphilium iwatense</name>
    <dbReference type="NCBI Taxonomy" id="768198"/>
    <lineage>
        <taxon>Bacteria</taxon>
        <taxon>Pseudomonadati</taxon>
        <taxon>Pseudomonadota</taxon>
        <taxon>Alphaproteobacteria</taxon>
        <taxon>Acetobacterales</taxon>
        <taxon>Acidocellaceae</taxon>
        <taxon>Acidiphilium</taxon>
    </lineage>
</organism>
<dbReference type="SUPFAM" id="SSF103473">
    <property type="entry name" value="MFS general substrate transporter"/>
    <property type="match status" value="1"/>
</dbReference>
<keyword evidence="8" id="KW-1185">Reference proteome</keyword>
<evidence type="ECO:0000259" key="6">
    <source>
        <dbReference type="PROSITE" id="PS50850"/>
    </source>
</evidence>
<feature type="transmembrane region" description="Helical" evidence="5">
    <location>
        <begin position="84"/>
        <end position="106"/>
    </location>
</feature>
<keyword evidence="3 5" id="KW-1133">Transmembrane helix</keyword>
<dbReference type="InterPro" id="IPR020846">
    <property type="entry name" value="MFS_dom"/>
</dbReference>
<dbReference type="RefSeq" id="WP_235705104.1">
    <property type="nucleotide sequence ID" value="NZ_JAKGBZ010000031.1"/>
</dbReference>
<feature type="transmembrane region" description="Helical" evidence="5">
    <location>
        <begin position="268"/>
        <end position="290"/>
    </location>
</feature>
<evidence type="ECO:0000256" key="3">
    <source>
        <dbReference type="ARBA" id="ARBA00022989"/>
    </source>
</evidence>
<evidence type="ECO:0000313" key="8">
    <source>
        <dbReference type="Proteomes" id="UP001521209"/>
    </source>
</evidence>
<proteinExistence type="predicted"/>
<dbReference type="InterPro" id="IPR050382">
    <property type="entry name" value="MFS_Na/Anion_cotransporter"/>
</dbReference>
<feature type="transmembrane region" description="Helical" evidence="5">
    <location>
        <begin position="236"/>
        <end position="256"/>
    </location>
</feature>
<feature type="transmembrane region" description="Helical" evidence="5">
    <location>
        <begin position="296"/>
        <end position="319"/>
    </location>
</feature>
<feature type="transmembrane region" description="Helical" evidence="5">
    <location>
        <begin position="331"/>
        <end position="349"/>
    </location>
</feature>
<dbReference type="Gene3D" id="1.20.1250.20">
    <property type="entry name" value="MFS general substrate transporter like domains"/>
    <property type="match status" value="2"/>
</dbReference>
<feature type="transmembrane region" description="Helical" evidence="5">
    <location>
        <begin position="187"/>
        <end position="216"/>
    </location>
</feature>
<keyword evidence="4 5" id="KW-0472">Membrane</keyword>
<dbReference type="PROSITE" id="PS50850">
    <property type="entry name" value="MFS"/>
    <property type="match status" value="1"/>
</dbReference>
<feature type="transmembrane region" description="Helical" evidence="5">
    <location>
        <begin position="57"/>
        <end position="78"/>
    </location>
</feature>
<dbReference type="EMBL" id="JAKGBZ010000031">
    <property type="protein sequence ID" value="MCF3947829.1"/>
    <property type="molecule type" value="Genomic_DNA"/>
</dbReference>
<name>A0ABS9DYR6_9PROT</name>
<feature type="transmembrane region" description="Helical" evidence="5">
    <location>
        <begin position="147"/>
        <end position="166"/>
    </location>
</feature>
<evidence type="ECO:0000313" key="7">
    <source>
        <dbReference type="EMBL" id="MCF3947829.1"/>
    </source>
</evidence>
<sequence>MAINFADKAVIGLSAVQIMGELHLKPAEFGLLGSSFFLLFSVSSLAIGFLANRIKSYYIIAGLALVWSAAQLPIAFFASFQILLLSRIALGAGEGPAFPMALHAAYKWFQNDNRNIPTAVVQQGVNVGLMLAGPILTFFIVRYGWHSAFLFLGVLGMAWTIAWMLLGGEGAVNDTTVLKSSYDRSHVALRVLLFDKTSLSLVLIYFIEYSAIALYFTWLPSYLHLGLKFSEVQTGWLFAIISGSWIPMNLILADVSRRLKAAGYSSRVARGIVCSATPAIGGIVFMMLSLPLSSVSKVFCLAIGGVLTQTIFMFGPLILGEICPETQRGGIFGILSSIGTLGGIIAPFVMGHIIQSAIGTSASGYQNGYLLLGALLVAIGVFGLLFVNPEKSLARFSHLSKEYPESAGLKSLSEVGRG</sequence>